<keyword evidence="5 7" id="KW-0472">Membrane</keyword>
<dbReference type="Pfam" id="PF00115">
    <property type="entry name" value="COX1"/>
    <property type="match status" value="1"/>
</dbReference>
<evidence type="ECO:0000259" key="8">
    <source>
        <dbReference type="PROSITE" id="PS50855"/>
    </source>
</evidence>
<dbReference type="AlphaFoldDB" id="A0A7C5HKF4"/>
<keyword evidence="6" id="KW-0408">Iron</keyword>
<keyword evidence="2 6" id="KW-0679">Respiratory chain</keyword>
<dbReference type="EMBL" id="DRSQ01000209">
    <property type="protein sequence ID" value="HHE32864.1"/>
    <property type="molecule type" value="Genomic_DNA"/>
</dbReference>
<evidence type="ECO:0000313" key="9">
    <source>
        <dbReference type="EMBL" id="HHE32864.1"/>
    </source>
</evidence>
<keyword evidence="6" id="KW-0479">Metal-binding</keyword>
<evidence type="ECO:0000256" key="2">
    <source>
        <dbReference type="ARBA" id="ARBA00022660"/>
    </source>
</evidence>
<gene>
    <name evidence="9" type="ORF">ENL07_09665</name>
</gene>
<protein>
    <submittedName>
        <fullName evidence="9">Cytochrome C oxidase Cbb3</fullName>
    </submittedName>
</protein>
<keyword evidence="3 6" id="KW-0812">Transmembrane</keyword>
<comment type="caution">
    <text evidence="9">The sequence shown here is derived from an EMBL/GenBank/DDBJ whole genome shotgun (WGS) entry which is preliminary data.</text>
</comment>
<dbReference type="GO" id="GO:0004129">
    <property type="term" value="F:cytochrome-c oxidase activity"/>
    <property type="evidence" value="ECO:0007669"/>
    <property type="project" value="InterPro"/>
</dbReference>
<dbReference type="GO" id="GO:0020037">
    <property type="term" value="F:heme binding"/>
    <property type="evidence" value="ECO:0007669"/>
    <property type="project" value="InterPro"/>
</dbReference>
<proteinExistence type="inferred from homology"/>
<feature type="transmembrane region" description="Helical" evidence="7">
    <location>
        <begin position="263"/>
        <end position="289"/>
    </location>
</feature>
<dbReference type="GO" id="GO:0009060">
    <property type="term" value="P:aerobic respiration"/>
    <property type="evidence" value="ECO:0007669"/>
    <property type="project" value="InterPro"/>
</dbReference>
<keyword evidence="6" id="KW-0813">Transport</keyword>
<comment type="subcellular location">
    <subcellularLocation>
        <location evidence="1">Membrane</location>
        <topology evidence="1">Multi-pass membrane protein</topology>
    </subcellularLocation>
</comment>
<feature type="transmembrane region" description="Helical" evidence="7">
    <location>
        <begin position="96"/>
        <end position="116"/>
    </location>
</feature>
<dbReference type="GO" id="GO:0015990">
    <property type="term" value="P:electron transport coupled proton transport"/>
    <property type="evidence" value="ECO:0007669"/>
    <property type="project" value="TreeGrafter"/>
</dbReference>
<dbReference type="InterPro" id="IPR036927">
    <property type="entry name" value="Cyt_c_oxase-like_su1_sf"/>
</dbReference>
<evidence type="ECO:0000256" key="7">
    <source>
        <dbReference type="SAM" id="Phobius"/>
    </source>
</evidence>
<feature type="transmembrane region" description="Helical" evidence="7">
    <location>
        <begin position="338"/>
        <end position="360"/>
    </location>
</feature>
<evidence type="ECO:0000256" key="5">
    <source>
        <dbReference type="ARBA" id="ARBA00023136"/>
    </source>
</evidence>
<dbReference type="InterPro" id="IPR023615">
    <property type="entry name" value="Cyt_c_Oxase_su1_BS"/>
</dbReference>
<organism evidence="9">
    <name type="scientific">Chlorobaculum parvum</name>
    <dbReference type="NCBI Taxonomy" id="274539"/>
    <lineage>
        <taxon>Bacteria</taxon>
        <taxon>Pseudomonadati</taxon>
        <taxon>Chlorobiota</taxon>
        <taxon>Chlorobiia</taxon>
        <taxon>Chlorobiales</taxon>
        <taxon>Chlorobiaceae</taxon>
        <taxon>Chlorobaculum</taxon>
    </lineage>
</organism>
<feature type="transmembrane region" description="Helical" evidence="7">
    <location>
        <begin position="199"/>
        <end position="222"/>
    </location>
</feature>
<dbReference type="InterPro" id="IPR000883">
    <property type="entry name" value="Cyt_C_Oxase_1"/>
</dbReference>
<comment type="similarity">
    <text evidence="6">Belongs to the heme-copper respiratory oxidase family.</text>
</comment>
<keyword evidence="6" id="KW-0349">Heme</keyword>
<accession>A0A7C5HKF4</accession>
<evidence type="ECO:0000256" key="1">
    <source>
        <dbReference type="ARBA" id="ARBA00004141"/>
    </source>
</evidence>
<dbReference type="SUPFAM" id="SSF81442">
    <property type="entry name" value="Cytochrome c oxidase subunit I-like"/>
    <property type="match status" value="1"/>
</dbReference>
<feature type="transmembrane region" description="Helical" evidence="7">
    <location>
        <begin position="234"/>
        <end position="257"/>
    </location>
</feature>
<dbReference type="PROSITE" id="PS50855">
    <property type="entry name" value="COX1"/>
    <property type="match status" value="1"/>
</dbReference>
<keyword evidence="6" id="KW-0249">Electron transport</keyword>
<reference evidence="9" key="1">
    <citation type="journal article" date="2020" name="mSystems">
        <title>Genome- and Community-Level Interaction Insights into Carbon Utilization and Element Cycling Functions of Hydrothermarchaeota in Hydrothermal Sediment.</title>
        <authorList>
            <person name="Zhou Z."/>
            <person name="Liu Y."/>
            <person name="Xu W."/>
            <person name="Pan J."/>
            <person name="Luo Z.H."/>
            <person name="Li M."/>
        </authorList>
    </citation>
    <scope>NUCLEOTIDE SEQUENCE [LARGE SCALE GENOMIC DNA]</scope>
    <source>
        <strain evidence="9">HyVt-633</strain>
    </source>
</reference>
<dbReference type="PANTHER" id="PTHR10422">
    <property type="entry name" value="CYTOCHROME C OXIDASE SUBUNIT 1"/>
    <property type="match status" value="1"/>
</dbReference>
<feature type="transmembrane region" description="Helical" evidence="7">
    <location>
        <begin position="128"/>
        <end position="146"/>
    </location>
</feature>
<evidence type="ECO:0000256" key="4">
    <source>
        <dbReference type="ARBA" id="ARBA00022989"/>
    </source>
</evidence>
<dbReference type="Proteomes" id="UP000886058">
    <property type="component" value="Unassembled WGS sequence"/>
</dbReference>
<feature type="transmembrane region" description="Helical" evidence="7">
    <location>
        <begin position="14"/>
        <end position="34"/>
    </location>
</feature>
<dbReference type="InterPro" id="IPR023616">
    <property type="entry name" value="Cyt_c_oxase-like_su1_dom"/>
</dbReference>
<feature type="domain" description="Cytochrome oxidase subunit I profile" evidence="8">
    <location>
        <begin position="8"/>
        <end position="466"/>
    </location>
</feature>
<dbReference type="PANTHER" id="PTHR10422:SF29">
    <property type="entry name" value="CYTOCHROME C OXIDASE SUBUNIT 1 HOMOLOG, BACTEROID"/>
    <property type="match status" value="1"/>
</dbReference>
<evidence type="ECO:0000256" key="6">
    <source>
        <dbReference type="RuleBase" id="RU000370"/>
    </source>
</evidence>
<evidence type="ECO:0000256" key="3">
    <source>
        <dbReference type="ARBA" id="ARBA00022692"/>
    </source>
</evidence>
<feature type="transmembrane region" description="Helical" evidence="7">
    <location>
        <begin position="380"/>
        <end position="399"/>
    </location>
</feature>
<dbReference type="Gene3D" id="1.20.210.10">
    <property type="entry name" value="Cytochrome c oxidase-like, subunit I domain"/>
    <property type="match status" value="1"/>
</dbReference>
<name>A0A7C5HKF4_9CHLB</name>
<feature type="transmembrane region" description="Helical" evidence="7">
    <location>
        <begin position="54"/>
        <end position="75"/>
    </location>
</feature>
<dbReference type="GO" id="GO:0022904">
    <property type="term" value="P:respiratory electron transport chain"/>
    <property type="evidence" value="ECO:0007669"/>
    <property type="project" value="TreeGrafter"/>
</dbReference>
<sequence>MNDSGYDYSVVRGFAYSALFWLVVGLIIGLWMAYELFDPSLNLTPWLSFGRLRVVHTNGLGVGFGLSGIFATAYYMLQRLTRTPLPFPRLARAQMYLFNLIIAAAAVTLMAGMNTTKEYAELEWPLDVGVVIMWVMFAINVFAILIKRREEQMYISLWYLIAMTVTIAVLYIVNNLEIPVTLFKSYSIYAGNNDANVQWWYGHNIVGFIFTVPILAMFYYFLPKATGLPIYSHRLSIVSFWSLIFAYLWTGAHHLMLTPLPEWIQTVAIAFSIFLIAPSWGSVVNGYYTLQGNWEQMRTNYLTKFFILGITFYGLQTLQGPLQGLRTLNAFFHYTDWVIGHVHMGTMGWVTMIISASFYYMIPGIAGRELYSIRLANIHFWLILVGQITWTITMWIAGIQQGAMWKATNPDGFLMYSFLDSLTALYPYYRMRFAAGVVYFAGILIFAWNIFQTVRQAPQTTETAEA</sequence>
<feature type="transmembrane region" description="Helical" evidence="7">
    <location>
        <begin position="433"/>
        <end position="451"/>
    </location>
</feature>
<dbReference type="GO" id="GO:0016020">
    <property type="term" value="C:membrane"/>
    <property type="evidence" value="ECO:0007669"/>
    <property type="project" value="UniProtKB-SubCell"/>
</dbReference>
<feature type="transmembrane region" description="Helical" evidence="7">
    <location>
        <begin position="301"/>
        <end position="318"/>
    </location>
</feature>
<feature type="transmembrane region" description="Helical" evidence="7">
    <location>
        <begin position="153"/>
        <end position="173"/>
    </location>
</feature>
<dbReference type="PROSITE" id="PS00077">
    <property type="entry name" value="COX1_CUB"/>
    <property type="match status" value="1"/>
</dbReference>
<keyword evidence="4 7" id="KW-1133">Transmembrane helix</keyword>